<gene>
    <name evidence="2" type="ORF">ICJ83_11530</name>
</gene>
<evidence type="ECO:0000259" key="1">
    <source>
        <dbReference type="Pfam" id="PF14534"/>
    </source>
</evidence>
<evidence type="ECO:0000313" key="3">
    <source>
        <dbReference type="Proteomes" id="UP000600588"/>
    </source>
</evidence>
<dbReference type="Gene3D" id="3.10.450.50">
    <property type="match status" value="1"/>
</dbReference>
<sequence>MKYVLFLILVGINFQACKQQEPLKDKSVTKKIDIEAELKSIEQTRHGFEQAIKEKRYSDLKQYATHDMKGVSPGSEDWLEYKRIREKPMGQFSYDSIIMRPQETVIVSDSVAYDFGTSNVYYTNANGEPIELEDTFLVILKKDKTDGKWKLHREVASAVVE</sequence>
<proteinExistence type="predicted"/>
<comment type="caution">
    <text evidence="2">The sequence shown here is derived from an EMBL/GenBank/DDBJ whole genome shotgun (WGS) entry which is preliminary data.</text>
</comment>
<reference evidence="2 3" key="1">
    <citation type="submission" date="2020-09" db="EMBL/GenBank/DDBJ databases">
        <title>TT11 complete genome.</title>
        <authorList>
            <person name="Wu Z."/>
        </authorList>
    </citation>
    <scope>NUCLEOTIDE SEQUENCE [LARGE SCALE GENOMIC DNA]</scope>
    <source>
        <strain evidence="2 3">TT11</strain>
    </source>
</reference>
<dbReference type="RefSeq" id="WP_188230549.1">
    <property type="nucleotide sequence ID" value="NZ_JACVXB010000004.1"/>
</dbReference>
<evidence type="ECO:0000313" key="2">
    <source>
        <dbReference type="EMBL" id="MBD0832766.1"/>
    </source>
</evidence>
<dbReference type="SUPFAM" id="SSF54427">
    <property type="entry name" value="NTF2-like"/>
    <property type="match status" value="1"/>
</dbReference>
<dbReference type="Pfam" id="PF14534">
    <property type="entry name" value="DUF4440"/>
    <property type="match status" value="1"/>
</dbReference>
<keyword evidence="3" id="KW-1185">Reference proteome</keyword>
<protein>
    <submittedName>
        <fullName evidence="2">DUF4440 domain-containing protein</fullName>
    </submittedName>
</protein>
<dbReference type="InterPro" id="IPR027843">
    <property type="entry name" value="DUF4440"/>
</dbReference>
<dbReference type="Proteomes" id="UP000600588">
    <property type="component" value="Unassembled WGS sequence"/>
</dbReference>
<dbReference type="InterPro" id="IPR032710">
    <property type="entry name" value="NTF2-like_dom_sf"/>
</dbReference>
<dbReference type="EMBL" id="JACVXB010000004">
    <property type="protein sequence ID" value="MBD0832766.1"/>
    <property type="molecule type" value="Genomic_DNA"/>
</dbReference>
<dbReference type="AlphaFoldDB" id="A0A8J6Q2X9"/>
<name>A0A8J6Q2X9_9FLAO</name>
<organism evidence="2 3">
    <name type="scientific">Aestuariibaculum sediminum</name>
    <dbReference type="NCBI Taxonomy" id="2770637"/>
    <lineage>
        <taxon>Bacteria</taxon>
        <taxon>Pseudomonadati</taxon>
        <taxon>Bacteroidota</taxon>
        <taxon>Flavobacteriia</taxon>
        <taxon>Flavobacteriales</taxon>
        <taxon>Flavobacteriaceae</taxon>
    </lineage>
</organism>
<feature type="domain" description="DUF4440" evidence="1">
    <location>
        <begin position="42"/>
        <end position="151"/>
    </location>
</feature>
<accession>A0A8J6Q2X9</accession>